<evidence type="ECO:0000313" key="2">
    <source>
        <dbReference type="EMBL" id="WAN69593.1"/>
    </source>
</evidence>
<gene>
    <name evidence="2" type="ORF">BJP36_36500</name>
</gene>
<evidence type="ECO:0000256" key="1">
    <source>
        <dbReference type="SAM" id="MobiDB-lite"/>
    </source>
</evidence>
<reference evidence="2" key="2">
    <citation type="submission" date="2022-10" db="EMBL/GenBank/DDBJ databases">
        <authorList>
            <person name="Ngo T.-E."/>
        </authorList>
    </citation>
    <scope>NUCLEOTIDE SEQUENCE</scope>
    <source>
        <strain evidence="2">JHB</strain>
    </source>
</reference>
<accession>A0A9Q9SU04</accession>
<reference evidence="2" key="1">
    <citation type="journal article" date="2017" name="Proc. Natl. Acad. Sci. U.S.A.">
        <title>Comparative genomics uncovers the prolific and distinctive metabolic potential of the cyanobacterial genus Moorea.</title>
        <authorList>
            <person name="Leao T."/>
            <person name="Castelao G."/>
            <person name="Korobeynikov A."/>
            <person name="Monroe E.A."/>
            <person name="Podell S."/>
            <person name="Glukhov E."/>
            <person name="Allen E.E."/>
            <person name="Gerwick W.H."/>
            <person name="Gerwick L."/>
        </authorList>
    </citation>
    <scope>NUCLEOTIDE SEQUENCE</scope>
    <source>
        <strain evidence="2">JHB</strain>
    </source>
</reference>
<dbReference type="AlphaFoldDB" id="A0A9Q9SU04"/>
<dbReference type="Proteomes" id="UP000176944">
    <property type="component" value="Chromosome"/>
</dbReference>
<sequence>MIGNGQLLIAVSNLIRYRAFFPDSRFPIPDSRFPIPDSRFPFPSWEGLGVGSDSRFPIPDSRFPTPDSRLPIPDSLLPTPLPPKGI</sequence>
<proteinExistence type="predicted"/>
<protein>
    <submittedName>
        <fullName evidence="2">Uncharacterized protein</fullName>
    </submittedName>
</protein>
<dbReference type="EMBL" id="CP017708">
    <property type="protein sequence ID" value="WAN69593.1"/>
    <property type="molecule type" value="Genomic_DNA"/>
</dbReference>
<name>A0A9Q9SU04_MOOP1</name>
<feature type="region of interest" description="Disordered" evidence="1">
    <location>
        <begin position="56"/>
        <end position="86"/>
    </location>
</feature>
<organism evidence="2">
    <name type="scientific">Moorena producens (strain JHB)</name>
    <dbReference type="NCBI Taxonomy" id="1454205"/>
    <lineage>
        <taxon>Bacteria</taxon>
        <taxon>Bacillati</taxon>
        <taxon>Cyanobacteriota</taxon>
        <taxon>Cyanophyceae</taxon>
        <taxon>Coleofasciculales</taxon>
        <taxon>Coleofasciculaceae</taxon>
        <taxon>Moorena</taxon>
    </lineage>
</organism>